<keyword evidence="8" id="KW-1185">Reference proteome</keyword>
<organism evidence="7 8">
    <name type="scientific">Cloacibacillus evryensis</name>
    <dbReference type="NCBI Taxonomy" id="508460"/>
    <lineage>
        <taxon>Bacteria</taxon>
        <taxon>Thermotogati</taxon>
        <taxon>Synergistota</taxon>
        <taxon>Synergistia</taxon>
        <taxon>Synergistales</taxon>
        <taxon>Synergistaceae</taxon>
        <taxon>Cloacibacillus</taxon>
    </lineage>
</organism>
<reference evidence="7 8" key="1">
    <citation type="submission" date="2022-06" db="EMBL/GenBank/DDBJ databases">
        <title>Isolation of gut microbiota from human fecal samples.</title>
        <authorList>
            <person name="Pamer E.G."/>
            <person name="Barat B."/>
            <person name="Waligurski E."/>
            <person name="Medina S."/>
            <person name="Paddock L."/>
            <person name="Mostad J."/>
        </authorList>
    </citation>
    <scope>NUCLEOTIDE SEQUENCE [LARGE SCALE GENOMIC DNA]</scope>
    <source>
        <strain evidence="7 8">DFI.9.90</strain>
    </source>
</reference>
<dbReference type="InterPro" id="IPR007371">
    <property type="entry name" value="TPK_catalytic"/>
</dbReference>
<evidence type="ECO:0000256" key="2">
    <source>
        <dbReference type="ARBA" id="ARBA00022741"/>
    </source>
</evidence>
<dbReference type="RefSeq" id="WP_008712701.1">
    <property type="nucleotide sequence ID" value="NZ_CABKQM010000008.1"/>
</dbReference>
<protein>
    <recommendedName>
        <fullName evidence="5">Thiamine diphosphokinase</fullName>
        <ecNumber evidence="5">2.7.6.2</ecNumber>
    </recommendedName>
</protein>
<proteinExistence type="predicted"/>
<evidence type="ECO:0000259" key="6">
    <source>
        <dbReference type="SMART" id="SM00983"/>
    </source>
</evidence>
<keyword evidence="4" id="KW-0067">ATP-binding</keyword>
<comment type="caution">
    <text evidence="7">The sequence shown here is derived from an EMBL/GenBank/DDBJ whole genome shotgun (WGS) entry which is preliminary data.</text>
</comment>
<evidence type="ECO:0000256" key="4">
    <source>
        <dbReference type="ARBA" id="ARBA00022840"/>
    </source>
</evidence>
<dbReference type="GO" id="GO:0006772">
    <property type="term" value="P:thiamine metabolic process"/>
    <property type="evidence" value="ECO:0007669"/>
    <property type="project" value="UniProtKB-UniRule"/>
</dbReference>
<sequence>METTGLPRLTIELENKTAMDTALLVLGGRAPSPSWLSEFGSRGEVWAVDRGVEACRAAGIIPRRLVGDCDSASAESWRWAADNGVPVERYQSDKDLTDFQLALELFREKNKGRAKKIFLTGAWGGRFDHLWSLVLTFLNFSSPHVPFCIADEREGLVLLDGPANASFTFAERPKAVSLLSFSEECAGVSIAGVRWPLDGVALSRGFPYAISNRLGDGLAARVSCESGRLGFYWLWDERRIAS</sequence>
<dbReference type="PANTHER" id="PTHR41299">
    <property type="entry name" value="THIAMINE PYROPHOSPHOKINASE"/>
    <property type="match status" value="1"/>
</dbReference>
<name>A0AAW5K7M9_9BACT</name>
<dbReference type="Gene3D" id="3.40.50.10240">
    <property type="entry name" value="Thiamin pyrophosphokinase, catalytic domain"/>
    <property type="match status" value="1"/>
</dbReference>
<dbReference type="InterPro" id="IPR036759">
    <property type="entry name" value="TPK_catalytic_sf"/>
</dbReference>
<feature type="domain" description="Thiamin pyrophosphokinase thiamin-binding" evidence="6">
    <location>
        <begin position="155"/>
        <end position="230"/>
    </location>
</feature>
<dbReference type="InterPro" id="IPR036371">
    <property type="entry name" value="TPK_B1-bd_sf"/>
</dbReference>
<dbReference type="InterPro" id="IPR006282">
    <property type="entry name" value="Thi_PPkinase"/>
</dbReference>
<gene>
    <name evidence="7" type="ORF">NE630_05495</name>
</gene>
<dbReference type="GO" id="GO:0005524">
    <property type="term" value="F:ATP binding"/>
    <property type="evidence" value="ECO:0007669"/>
    <property type="project" value="UniProtKB-KW"/>
</dbReference>
<evidence type="ECO:0000256" key="3">
    <source>
        <dbReference type="ARBA" id="ARBA00022777"/>
    </source>
</evidence>
<dbReference type="Pfam" id="PF04263">
    <property type="entry name" value="TPK_catalytic"/>
    <property type="match status" value="1"/>
</dbReference>
<dbReference type="CDD" id="cd07995">
    <property type="entry name" value="TPK"/>
    <property type="match status" value="1"/>
</dbReference>
<keyword evidence="1 7" id="KW-0808">Transferase</keyword>
<dbReference type="Pfam" id="PF04265">
    <property type="entry name" value="TPK_B1_binding"/>
    <property type="match status" value="1"/>
</dbReference>
<dbReference type="GO" id="GO:0016301">
    <property type="term" value="F:kinase activity"/>
    <property type="evidence" value="ECO:0007669"/>
    <property type="project" value="UniProtKB-KW"/>
</dbReference>
<evidence type="ECO:0000313" key="8">
    <source>
        <dbReference type="Proteomes" id="UP001205919"/>
    </source>
</evidence>
<keyword evidence="3" id="KW-0418">Kinase</keyword>
<dbReference type="SUPFAM" id="SSF63862">
    <property type="entry name" value="Thiamin pyrophosphokinase, substrate-binding domain"/>
    <property type="match status" value="1"/>
</dbReference>
<dbReference type="AlphaFoldDB" id="A0AAW5K7M9"/>
<dbReference type="GO" id="GO:0009229">
    <property type="term" value="P:thiamine diphosphate biosynthetic process"/>
    <property type="evidence" value="ECO:0007669"/>
    <property type="project" value="InterPro"/>
</dbReference>
<dbReference type="SMART" id="SM00983">
    <property type="entry name" value="TPK_B1_binding"/>
    <property type="match status" value="1"/>
</dbReference>
<dbReference type="Proteomes" id="UP001205919">
    <property type="component" value="Unassembled WGS sequence"/>
</dbReference>
<accession>A0AAW5K7M9</accession>
<dbReference type="GO" id="GO:0030975">
    <property type="term" value="F:thiamine binding"/>
    <property type="evidence" value="ECO:0007669"/>
    <property type="project" value="InterPro"/>
</dbReference>
<dbReference type="PANTHER" id="PTHR41299:SF1">
    <property type="entry name" value="THIAMINE PYROPHOSPHOKINASE"/>
    <property type="match status" value="1"/>
</dbReference>
<evidence type="ECO:0000313" key="7">
    <source>
        <dbReference type="EMBL" id="MCQ4813883.1"/>
    </source>
</evidence>
<dbReference type="EC" id="2.7.6.2" evidence="5"/>
<keyword evidence="2" id="KW-0547">Nucleotide-binding</keyword>
<evidence type="ECO:0000256" key="5">
    <source>
        <dbReference type="NCBIfam" id="TIGR01378"/>
    </source>
</evidence>
<dbReference type="NCBIfam" id="TIGR01378">
    <property type="entry name" value="thi_PPkinase"/>
    <property type="match status" value="1"/>
</dbReference>
<dbReference type="InterPro" id="IPR053149">
    <property type="entry name" value="TPK"/>
</dbReference>
<dbReference type="GeneID" id="95756830"/>
<dbReference type="InterPro" id="IPR007373">
    <property type="entry name" value="Thiamin_PyroPKinase_B1-bd"/>
</dbReference>
<dbReference type="SUPFAM" id="SSF63999">
    <property type="entry name" value="Thiamin pyrophosphokinase, catalytic domain"/>
    <property type="match status" value="1"/>
</dbReference>
<dbReference type="EMBL" id="JANFYT010000009">
    <property type="protein sequence ID" value="MCQ4813883.1"/>
    <property type="molecule type" value="Genomic_DNA"/>
</dbReference>
<evidence type="ECO:0000256" key="1">
    <source>
        <dbReference type="ARBA" id="ARBA00022679"/>
    </source>
</evidence>
<dbReference type="GO" id="GO:0004788">
    <property type="term" value="F:thiamine diphosphokinase activity"/>
    <property type="evidence" value="ECO:0007669"/>
    <property type="project" value="UniProtKB-UniRule"/>
</dbReference>